<evidence type="ECO:0000313" key="1">
    <source>
        <dbReference type="EMBL" id="CAH2236944.1"/>
    </source>
</evidence>
<gene>
    <name evidence="1" type="primary">jg23392</name>
    <name evidence="1" type="ORF">PAEG_LOCUS14264</name>
</gene>
<comment type="caution">
    <text evidence="1">The sequence shown here is derived from an EMBL/GenBank/DDBJ whole genome shotgun (WGS) entry which is preliminary data.</text>
</comment>
<evidence type="ECO:0000313" key="2">
    <source>
        <dbReference type="Proteomes" id="UP000838756"/>
    </source>
</evidence>
<dbReference type="AlphaFoldDB" id="A0A8S4RJV9"/>
<dbReference type="EMBL" id="CAKXAJ010025240">
    <property type="protein sequence ID" value="CAH2236944.1"/>
    <property type="molecule type" value="Genomic_DNA"/>
</dbReference>
<name>A0A8S4RJV9_9NEOP</name>
<sequence length="87" mass="9609">MLYLILSPAPHYALNACFSTVCPRSVVRHAGRWGREGGIIFQNQNNKSHLKKTCCAEPSRNTGLVLVYPKLQKGVPMDELGSPEIEA</sequence>
<accession>A0A8S4RJV9</accession>
<reference evidence="1" key="1">
    <citation type="submission" date="2022-03" db="EMBL/GenBank/DDBJ databases">
        <authorList>
            <person name="Lindestad O."/>
        </authorList>
    </citation>
    <scope>NUCLEOTIDE SEQUENCE</scope>
</reference>
<dbReference type="Proteomes" id="UP000838756">
    <property type="component" value="Unassembled WGS sequence"/>
</dbReference>
<proteinExistence type="predicted"/>
<protein>
    <submittedName>
        <fullName evidence="1">Jg23392 protein</fullName>
    </submittedName>
</protein>
<organism evidence="1 2">
    <name type="scientific">Pararge aegeria aegeria</name>
    <dbReference type="NCBI Taxonomy" id="348720"/>
    <lineage>
        <taxon>Eukaryota</taxon>
        <taxon>Metazoa</taxon>
        <taxon>Ecdysozoa</taxon>
        <taxon>Arthropoda</taxon>
        <taxon>Hexapoda</taxon>
        <taxon>Insecta</taxon>
        <taxon>Pterygota</taxon>
        <taxon>Neoptera</taxon>
        <taxon>Endopterygota</taxon>
        <taxon>Lepidoptera</taxon>
        <taxon>Glossata</taxon>
        <taxon>Ditrysia</taxon>
        <taxon>Papilionoidea</taxon>
        <taxon>Nymphalidae</taxon>
        <taxon>Satyrinae</taxon>
        <taxon>Satyrini</taxon>
        <taxon>Parargina</taxon>
        <taxon>Pararge</taxon>
    </lineage>
</organism>
<keyword evidence="2" id="KW-1185">Reference proteome</keyword>